<feature type="transmembrane region" description="Helical" evidence="8">
    <location>
        <begin position="21"/>
        <end position="46"/>
    </location>
</feature>
<keyword evidence="6 8" id="KW-1133">Transmembrane helix</keyword>
<evidence type="ECO:0000256" key="7">
    <source>
        <dbReference type="ARBA" id="ARBA00023136"/>
    </source>
</evidence>
<comment type="caution">
    <text evidence="10">The sequence shown here is derived from an EMBL/GenBank/DDBJ whole genome shotgun (WGS) entry which is preliminary data.</text>
</comment>
<comment type="subcellular location">
    <subcellularLocation>
        <location evidence="1">Cell membrane</location>
        <topology evidence="1">Multi-pass membrane protein</topology>
    </subcellularLocation>
</comment>
<dbReference type="InterPro" id="IPR038731">
    <property type="entry name" value="RgtA/B/C-like"/>
</dbReference>
<proteinExistence type="predicted"/>
<feature type="transmembrane region" description="Helical" evidence="8">
    <location>
        <begin position="121"/>
        <end position="139"/>
    </location>
</feature>
<dbReference type="GO" id="GO:0005886">
    <property type="term" value="C:plasma membrane"/>
    <property type="evidence" value="ECO:0007669"/>
    <property type="project" value="UniProtKB-SubCell"/>
</dbReference>
<feature type="transmembrane region" description="Helical" evidence="8">
    <location>
        <begin position="316"/>
        <end position="336"/>
    </location>
</feature>
<evidence type="ECO:0000256" key="3">
    <source>
        <dbReference type="ARBA" id="ARBA00022676"/>
    </source>
</evidence>
<keyword evidence="4" id="KW-0808">Transferase</keyword>
<dbReference type="Proteomes" id="UP000567293">
    <property type="component" value="Unassembled WGS sequence"/>
</dbReference>
<keyword evidence="5 8" id="KW-0812">Transmembrane</keyword>
<evidence type="ECO:0000256" key="5">
    <source>
        <dbReference type="ARBA" id="ARBA00022692"/>
    </source>
</evidence>
<dbReference type="GO" id="GO:0016763">
    <property type="term" value="F:pentosyltransferase activity"/>
    <property type="evidence" value="ECO:0007669"/>
    <property type="project" value="TreeGrafter"/>
</dbReference>
<reference evidence="10" key="1">
    <citation type="submission" date="2020-06" db="EMBL/GenBank/DDBJ databases">
        <title>Legume-microbial interactions unlock mineral nutrients during tropical forest succession.</title>
        <authorList>
            <person name="Epihov D.Z."/>
        </authorList>
    </citation>
    <scope>NUCLEOTIDE SEQUENCE [LARGE SCALE GENOMIC DNA]</scope>
    <source>
        <strain evidence="10">Pan2503</strain>
    </source>
</reference>
<feature type="transmembrane region" description="Helical" evidence="8">
    <location>
        <begin position="214"/>
        <end position="232"/>
    </location>
</feature>
<dbReference type="GO" id="GO:0009103">
    <property type="term" value="P:lipopolysaccharide biosynthetic process"/>
    <property type="evidence" value="ECO:0007669"/>
    <property type="project" value="UniProtKB-ARBA"/>
</dbReference>
<evidence type="ECO:0000256" key="6">
    <source>
        <dbReference type="ARBA" id="ARBA00022989"/>
    </source>
</evidence>
<dbReference type="PANTHER" id="PTHR33908:SF11">
    <property type="entry name" value="MEMBRANE PROTEIN"/>
    <property type="match status" value="1"/>
</dbReference>
<evidence type="ECO:0000256" key="4">
    <source>
        <dbReference type="ARBA" id="ARBA00022679"/>
    </source>
</evidence>
<feature type="domain" description="Glycosyltransferase RgtA/B/C/D-like" evidence="9">
    <location>
        <begin position="72"/>
        <end position="232"/>
    </location>
</feature>
<dbReference type="EMBL" id="JACDQQ010002574">
    <property type="protein sequence ID" value="MBA0088582.1"/>
    <property type="molecule type" value="Genomic_DNA"/>
</dbReference>
<accession>A0A7V8NW72</accession>
<keyword evidence="11" id="KW-1185">Reference proteome</keyword>
<evidence type="ECO:0000313" key="10">
    <source>
        <dbReference type="EMBL" id="MBA0088582.1"/>
    </source>
</evidence>
<evidence type="ECO:0000256" key="2">
    <source>
        <dbReference type="ARBA" id="ARBA00022475"/>
    </source>
</evidence>
<organism evidence="10 11">
    <name type="scientific">Candidatus Acidiferrum panamense</name>
    <dbReference type="NCBI Taxonomy" id="2741543"/>
    <lineage>
        <taxon>Bacteria</taxon>
        <taxon>Pseudomonadati</taxon>
        <taxon>Acidobacteriota</taxon>
        <taxon>Terriglobia</taxon>
        <taxon>Candidatus Acidiferrales</taxon>
        <taxon>Candidatus Acidiferrum</taxon>
    </lineage>
</organism>
<name>A0A7V8NW72_9BACT</name>
<feature type="transmembrane region" description="Helical" evidence="8">
    <location>
        <begin position="293"/>
        <end position="310"/>
    </location>
</feature>
<dbReference type="Pfam" id="PF13231">
    <property type="entry name" value="PMT_2"/>
    <property type="match status" value="1"/>
</dbReference>
<keyword evidence="2" id="KW-1003">Cell membrane</keyword>
<evidence type="ECO:0000259" key="9">
    <source>
        <dbReference type="Pfam" id="PF13231"/>
    </source>
</evidence>
<protein>
    <submittedName>
        <fullName evidence="10">Glycosyltransferase family 39 protein</fullName>
    </submittedName>
</protein>
<keyword evidence="3" id="KW-0328">Glycosyltransferase</keyword>
<dbReference type="InterPro" id="IPR050297">
    <property type="entry name" value="LipidA_mod_glycosyltrf_83"/>
</dbReference>
<evidence type="ECO:0000256" key="1">
    <source>
        <dbReference type="ARBA" id="ARBA00004651"/>
    </source>
</evidence>
<feature type="transmembrane region" description="Helical" evidence="8">
    <location>
        <begin position="97"/>
        <end position="115"/>
    </location>
</feature>
<evidence type="ECO:0000313" key="11">
    <source>
        <dbReference type="Proteomes" id="UP000567293"/>
    </source>
</evidence>
<evidence type="ECO:0000256" key="8">
    <source>
        <dbReference type="SAM" id="Phobius"/>
    </source>
</evidence>
<feature type="transmembrane region" description="Helical" evidence="8">
    <location>
        <begin position="172"/>
        <end position="202"/>
    </location>
</feature>
<feature type="transmembrane region" description="Helical" evidence="8">
    <location>
        <begin position="266"/>
        <end position="286"/>
    </location>
</feature>
<dbReference type="AlphaFoldDB" id="A0A7V8NW72"/>
<gene>
    <name evidence="10" type="ORF">HRJ53_26645</name>
</gene>
<sequence length="528" mass="59470">MMAESQSQMAGDTVESRDERHLFPMLGATTIVLLIAACKLVVHLYAGHRYGYLGDELYFLACSRHLAWGYVDQPPLIAMIAWAVRHTLGQSLLAIRFLPALAGAVEVVLTALIARELGGRRFAQVLAAIATLTAPGILSQNSTFTMNAFEPLFWMTCAYLVIRIIKTGNERLWIWFGVVAGIGLENKYSMMIFGAGIVLGLLLTNQRKLLANRWLWIGGVVAFVIFAPNLWWNVRHHFPFLELQANIRRSGRNVPLGFFSFFGQEIGSMNPLTAPVWLAGLWFFLFAEQGKRFRALGWAWVFTAGVIVTMSPRVYYLFPAFPLVFAAGSVMWEWWLEARQRRWVRVAYPALMIAQGAIAAPTVTPVLPVETYIRYTRALHLSPPASETHKLGPLPQHYASEFGWPELVATVAPVYNSLPPDVRGKTAIFVQDYAQAGAIDLFGPKYGLPWAISGHQNYFFWGPGDYTGESMIVMGDSQERLEQLFASVQKVASVYHPYSMPYEHSDVFYCRGLKQPLKELWPQVKHWD</sequence>
<keyword evidence="7 8" id="KW-0472">Membrane</keyword>
<dbReference type="PANTHER" id="PTHR33908">
    <property type="entry name" value="MANNOSYLTRANSFERASE YKCB-RELATED"/>
    <property type="match status" value="1"/>
</dbReference>